<dbReference type="GO" id="GO:0005886">
    <property type="term" value="C:plasma membrane"/>
    <property type="evidence" value="ECO:0007669"/>
    <property type="project" value="UniProtKB-SubCell"/>
</dbReference>
<feature type="transmembrane region" description="Helical" evidence="6">
    <location>
        <begin position="12"/>
        <end position="40"/>
    </location>
</feature>
<feature type="transmembrane region" description="Helical" evidence="6">
    <location>
        <begin position="79"/>
        <end position="97"/>
    </location>
</feature>
<feature type="transmembrane region" description="Helical" evidence="6">
    <location>
        <begin position="52"/>
        <end position="72"/>
    </location>
</feature>
<keyword evidence="4 6" id="KW-1133">Transmembrane helix</keyword>
<dbReference type="Pfam" id="PF07690">
    <property type="entry name" value="MFS_1"/>
    <property type="match status" value="1"/>
</dbReference>
<feature type="transmembrane region" description="Helical" evidence="6">
    <location>
        <begin position="109"/>
        <end position="130"/>
    </location>
</feature>
<sequence>MMKNNLSPVNPRLLIIIMSLGVFGIINTEMGVVGIIPMIAESFNVSVPQAGWTVSAFALIVALSAPLMPLLCSAINRKYMMVFALGLFVLSNIISALSDDFTLLIIARMVPAFLHPVYVSMAFTLAAGAVAPEDAPKAVSRVFIGVSAGMVLGVPLTTFIAGHISFSAAMWFFTLINGLVLLATLFILPSMPVKEKLSYGRQLSVLKTPLLWYALLSTVLINGGIFGFFSYMSDFLHSVTEISFDRISLLLLVYGGSNILGNIVAGRLLAAYPLISLLSVPPALALAYIMLYYYGDSFGISLALLFMLGTMAGTVANNMQYTLIKAAPKAPDFANGLFLASANLGTMFGTLVCGMVITRFGTLYSPWGAVSLLSVGLLLLLLCCGFFRHQSAE</sequence>
<gene>
    <name evidence="8" type="ORF">EDC45_1789</name>
</gene>
<evidence type="ECO:0000256" key="6">
    <source>
        <dbReference type="SAM" id="Phobius"/>
    </source>
</evidence>
<dbReference type="AlphaFoldDB" id="A0A4R6VB72"/>
<dbReference type="RefSeq" id="WP_208107267.1">
    <property type="nucleotide sequence ID" value="NZ_SNYQ01000008.1"/>
</dbReference>
<proteinExistence type="predicted"/>
<feature type="transmembrane region" description="Helical" evidence="6">
    <location>
        <begin position="247"/>
        <end position="265"/>
    </location>
</feature>
<dbReference type="GO" id="GO:0022857">
    <property type="term" value="F:transmembrane transporter activity"/>
    <property type="evidence" value="ECO:0007669"/>
    <property type="project" value="InterPro"/>
</dbReference>
<dbReference type="PROSITE" id="PS50850">
    <property type="entry name" value="MFS"/>
    <property type="match status" value="1"/>
</dbReference>
<keyword evidence="2" id="KW-1003">Cell membrane</keyword>
<keyword evidence="9" id="KW-1185">Reference proteome</keyword>
<keyword evidence="3 6" id="KW-0812">Transmembrane</keyword>
<evidence type="ECO:0000313" key="9">
    <source>
        <dbReference type="Proteomes" id="UP000295657"/>
    </source>
</evidence>
<reference evidence="8 9" key="1">
    <citation type="submission" date="2019-03" db="EMBL/GenBank/DDBJ databases">
        <title>Genomic Encyclopedia of Type Strains, Phase IV (KMG-IV): sequencing the most valuable type-strain genomes for metagenomic binning, comparative biology and taxonomic classification.</title>
        <authorList>
            <person name="Goeker M."/>
        </authorList>
    </citation>
    <scope>NUCLEOTIDE SEQUENCE [LARGE SCALE GENOMIC DNA]</scope>
    <source>
        <strain evidence="8 9">DSM 28403</strain>
    </source>
</reference>
<comment type="caution">
    <text evidence="8">The sequence shown here is derived from an EMBL/GenBank/DDBJ whole genome shotgun (WGS) entry which is preliminary data.</text>
</comment>
<dbReference type="InterPro" id="IPR020846">
    <property type="entry name" value="MFS_dom"/>
</dbReference>
<evidence type="ECO:0000256" key="4">
    <source>
        <dbReference type="ARBA" id="ARBA00022989"/>
    </source>
</evidence>
<evidence type="ECO:0000256" key="1">
    <source>
        <dbReference type="ARBA" id="ARBA00004651"/>
    </source>
</evidence>
<dbReference type="SUPFAM" id="SSF103473">
    <property type="entry name" value="MFS general substrate transporter"/>
    <property type="match status" value="1"/>
</dbReference>
<feature type="domain" description="Major facilitator superfamily (MFS) profile" evidence="7">
    <location>
        <begin position="14"/>
        <end position="392"/>
    </location>
</feature>
<name>A0A4R6VB72_9PAST</name>
<protein>
    <submittedName>
        <fullName evidence="8">Putative MFS family arabinose efflux permease</fullName>
    </submittedName>
</protein>
<feature type="transmembrane region" description="Helical" evidence="6">
    <location>
        <begin position="298"/>
        <end position="316"/>
    </location>
</feature>
<dbReference type="Gene3D" id="1.20.1250.20">
    <property type="entry name" value="MFS general substrate transporter like domains"/>
    <property type="match status" value="1"/>
</dbReference>
<dbReference type="EMBL" id="SNYQ01000008">
    <property type="protein sequence ID" value="TDQ56830.1"/>
    <property type="molecule type" value="Genomic_DNA"/>
</dbReference>
<evidence type="ECO:0000256" key="3">
    <source>
        <dbReference type="ARBA" id="ARBA00022692"/>
    </source>
</evidence>
<dbReference type="PANTHER" id="PTHR43124">
    <property type="entry name" value="PURINE EFFLUX PUMP PBUE"/>
    <property type="match status" value="1"/>
</dbReference>
<accession>A0A4R6VB72</accession>
<feature type="transmembrane region" description="Helical" evidence="6">
    <location>
        <begin position="272"/>
        <end position="292"/>
    </location>
</feature>
<evidence type="ECO:0000256" key="5">
    <source>
        <dbReference type="ARBA" id="ARBA00023136"/>
    </source>
</evidence>
<comment type="subcellular location">
    <subcellularLocation>
        <location evidence="1">Cell membrane</location>
        <topology evidence="1">Multi-pass membrane protein</topology>
    </subcellularLocation>
</comment>
<evidence type="ECO:0000313" key="8">
    <source>
        <dbReference type="EMBL" id="TDQ56830.1"/>
    </source>
</evidence>
<organism evidence="8 9">
    <name type="scientific">Mesocricetibacter intestinalis</name>
    <dbReference type="NCBI Taxonomy" id="1521930"/>
    <lineage>
        <taxon>Bacteria</taxon>
        <taxon>Pseudomonadati</taxon>
        <taxon>Pseudomonadota</taxon>
        <taxon>Gammaproteobacteria</taxon>
        <taxon>Pasteurellales</taxon>
        <taxon>Pasteurellaceae</taxon>
        <taxon>Mesocricetibacter</taxon>
    </lineage>
</organism>
<dbReference type="InterPro" id="IPR036259">
    <property type="entry name" value="MFS_trans_sf"/>
</dbReference>
<dbReference type="CDD" id="cd17324">
    <property type="entry name" value="MFS_NepI_like"/>
    <property type="match status" value="1"/>
</dbReference>
<keyword evidence="5 6" id="KW-0472">Membrane</keyword>
<evidence type="ECO:0000256" key="2">
    <source>
        <dbReference type="ARBA" id="ARBA00022475"/>
    </source>
</evidence>
<dbReference type="Proteomes" id="UP000295657">
    <property type="component" value="Unassembled WGS sequence"/>
</dbReference>
<feature type="transmembrane region" description="Helical" evidence="6">
    <location>
        <begin position="168"/>
        <end position="189"/>
    </location>
</feature>
<dbReference type="PANTHER" id="PTHR43124:SF3">
    <property type="entry name" value="CHLORAMPHENICOL EFFLUX PUMP RV0191"/>
    <property type="match status" value="1"/>
</dbReference>
<feature type="transmembrane region" description="Helical" evidence="6">
    <location>
        <begin position="142"/>
        <end position="162"/>
    </location>
</feature>
<dbReference type="InterPro" id="IPR011701">
    <property type="entry name" value="MFS"/>
</dbReference>
<dbReference type="InterPro" id="IPR050189">
    <property type="entry name" value="MFS_Efflux_Transporters"/>
</dbReference>
<feature type="transmembrane region" description="Helical" evidence="6">
    <location>
        <begin position="337"/>
        <end position="358"/>
    </location>
</feature>
<feature type="transmembrane region" description="Helical" evidence="6">
    <location>
        <begin position="210"/>
        <end position="232"/>
    </location>
</feature>
<evidence type="ECO:0000259" key="7">
    <source>
        <dbReference type="PROSITE" id="PS50850"/>
    </source>
</evidence>
<feature type="transmembrane region" description="Helical" evidence="6">
    <location>
        <begin position="364"/>
        <end position="387"/>
    </location>
</feature>